<gene>
    <name evidence="1" type="ORF">L6452_08853</name>
</gene>
<proteinExistence type="predicted"/>
<dbReference type="Proteomes" id="UP001055879">
    <property type="component" value="Linkage Group LG03"/>
</dbReference>
<comment type="caution">
    <text evidence="1">The sequence shown here is derived from an EMBL/GenBank/DDBJ whole genome shotgun (WGS) entry which is preliminary data.</text>
</comment>
<protein>
    <submittedName>
        <fullName evidence="1">Uncharacterized protein</fullName>
    </submittedName>
</protein>
<dbReference type="EMBL" id="CM042049">
    <property type="protein sequence ID" value="KAI3746420.1"/>
    <property type="molecule type" value="Genomic_DNA"/>
</dbReference>
<reference evidence="1 2" key="2">
    <citation type="journal article" date="2022" name="Mol. Ecol. Resour.">
        <title>The genomes of chicory, endive, great burdock and yacon provide insights into Asteraceae paleo-polyploidization history and plant inulin production.</title>
        <authorList>
            <person name="Fan W."/>
            <person name="Wang S."/>
            <person name="Wang H."/>
            <person name="Wang A."/>
            <person name="Jiang F."/>
            <person name="Liu H."/>
            <person name="Zhao H."/>
            <person name="Xu D."/>
            <person name="Zhang Y."/>
        </authorList>
    </citation>
    <scope>NUCLEOTIDE SEQUENCE [LARGE SCALE GENOMIC DNA]</scope>
    <source>
        <strain evidence="2">cv. Niubang</strain>
    </source>
</reference>
<evidence type="ECO:0000313" key="2">
    <source>
        <dbReference type="Proteomes" id="UP001055879"/>
    </source>
</evidence>
<evidence type="ECO:0000313" key="1">
    <source>
        <dbReference type="EMBL" id="KAI3746420.1"/>
    </source>
</evidence>
<accession>A0ACB9DIV3</accession>
<name>A0ACB9DIV3_ARCLA</name>
<reference evidence="2" key="1">
    <citation type="journal article" date="2022" name="Mol. Ecol. Resour.">
        <title>The genomes of chicory, endive, great burdock and yacon provide insights into Asteraceae palaeo-polyploidization history and plant inulin production.</title>
        <authorList>
            <person name="Fan W."/>
            <person name="Wang S."/>
            <person name="Wang H."/>
            <person name="Wang A."/>
            <person name="Jiang F."/>
            <person name="Liu H."/>
            <person name="Zhao H."/>
            <person name="Xu D."/>
            <person name="Zhang Y."/>
        </authorList>
    </citation>
    <scope>NUCLEOTIDE SEQUENCE [LARGE SCALE GENOMIC DNA]</scope>
    <source>
        <strain evidence="2">cv. Niubang</strain>
    </source>
</reference>
<organism evidence="1 2">
    <name type="scientific">Arctium lappa</name>
    <name type="common">Greater burdock</name>
    <name type="synonym">Lappa major</name>
    <dbReference type="NCBI Taxonomy" id="4217"/>
    <lineage>
        <taxon>Eukaryota</taxon>
        <taxon>Viridiplantae</taxon>
        <taxon>Streptophyta</taxon>
        <taxon>Embryophyta</taxon>
        <taxon>Tracheophyta</taxon>
        <taxon>Spermatophyta</taxon>
        <taxon>Magnoliopsida</taxon>
        <taxon>eudicotyledons</taxon>
        <taxon>Gunneridae</taxon>
        <taxon>Pentapetalae</taxon>
        <taxon>asterids</taxon>
        <taxon>campanulids</taxon>
        <taxon>Asterales</taxon>
        <taxon>Asteraceae</taxon>
        <taxon>Carduoideae</taxon>
        <taxon>Cardueae</taxon>
        <taxon>Arctiinae</taxon>
        <taxon>Arctium</taxon>
    </lineage>
</organism>
<sequence length="92" mass="9750">MLFFVLLTSSISHKYSLSGGLWVTSLSMKHSPLVEQTVSEGTKKLQLGREDLMLLAVVGPVEGAMFADYGTDLGSSPTVPGTNLATLFSSCP</sequence>
<keyword evidence="2" id="KW-1185">Reference proteome</keyword>